<feature type="transmembrane region" description="Helical" evidence="7">
    <location>
        <begin position="46"/>
        <end position="69"/>
    </location>
</feature>
<comment type="subcellular location">
    <subcellularLocation>
        <location evidence="1">Cell membrane</location>
        <topology evidence="1">Multi-pass membrane protein</topology>
    </subcellularLocation>
</comment>
<dbReference type="PANTHER" id="PTHR43124">
    <property type="entry name" value="PURINE EFFLUX PUMP PBUE"/>
    <property type="match status" value="1"/>
</dbReference>
<dbReference type="Pfam" id="PF07690">
    <property type="entry name" value="MFS_1"/>
    <property type="match status" value="1"/>
</dbReference>
<keyword evidence="6 7" id="KW-0472">Membrane</keyword>
<accession>A0ABR7N772</accession>
<dbReference type="InterPro" id="IPR036259">
    <property type="entry name" value="MFS_trans_sf"/>
</dbReference>
<feature type="domain" description="Major facilitator superfamily (MFS) profile" evidence="8">
    <location>
        <begin position="11"/>
        <end position="394"/>
    </location>
</feature>
<reference evidence="9 10" key="1">
    <citation type="submission" date="2020-08" db="EMBL/GenBank/DDBJ databases">
        <title>Genome public.</title>
        <authorList>
            <person name="Liu C."/>
            <person name="Sun Q."/>
        </authorList>
    </citation>
    <scope>NUCLEOTIDE SEQUENCE [LARGE SCALE GENOMIC DNA]</scope>
    <source>
        <strain evidence="9 10">NSJ-46</strain>
    </source>
</reference>
<dbReference type="PROSITE" id="PS50850">
    <property type="entry name" value="MFS"/>
    <property type="match status" value="1"/>
</dbReference>
<feature type="transmembrane region" description="Helical" evidence="7">
    <location>
        <begin position="336"/>
        <end position="359"/>
    </location>
</feature>
<dbReference type="Proteomes" id="UP000657421">
    <property type="component" value="Unassembled WGS sequence"/>
</dbReference>
<evidence type="ECO:0000256" key="1">
    <source>
        <dbReference type="ARBA" id="ARBA00004651"/>
    </source>
</evidence>
<keyword evidence="2" id="KW-0813">Transport</keyword>
<dbReference type="SUPFAM" id="SSF103473">
    <property type="entry name" value="MFS general substrate transporter"/>
    <property type="match status" value="1"/>
</dbReference>
<sequence>MKNKKNLVFLVAALIFCAQFIGNYGNYQLAAIPGKIFQAFQLTDTQFSSLMTAPMLPSIFLSIIIGLLVDRFGISKMVGICLAVATGGLVLRAFATDYTTMLIAMILSGAGCMILNSNLAKIVSSLYPMDKVSKVVGIMMAASTASMAVAYATTAAIPGLSVAFWIPAVISIVVLVLWLVFARESVFSENKMAGEDASQVKESLLVCVKSKNIWLAGLTLMLILGGSMIISSFHVSAVVELKGYSESYAGTFNTVLMIGAILGSMFLPVYVTKNPEKTPVMMLVMGIITAVSAVGMVTLPAIGIYICGFLNGAFRSGIIAVMMMLPVMLKEIGPKYAGTAGGFMVTLELIGSVVIPTYVIVPLGGGSYLNYFMLAGAAMLLASIICFILMKSCGVFVKKEA</sequence>
<dbReference type="InterPro" id="IPR050189">
    <property type="entry name" value="MFS_Efflux_Transporters"/>
</dbReference>
<comment type="caution">
    <text evidence="9">The sequence shown here is derived from an EMBL/GenBank/DDBJ whole genome shotgun (WGS) entry which is preliminary data.</text>
</comment>
<evidence type="ECO:0000256" key="4">
    <source>
        <dbReference type="ARBA" id="ARBA00022692"/>
    </source>
</evidence>
<keyword evidence="4 7" id="KW-0812">Transmembrane</keyword>
<dbReference type="CDD" id="cd06174">
    <property type="entry name" value="MFS"/>
    <property type="match status" value="1"/>
</dbReference>
<feature type="transmembrane region" description="Helical" evidence="7">
    <location>
        <begin position="101"/>
        <end position="123"/>
    </location>
</feature>
<dbReference type="PANTHER" id="PTHR43124:SF3">
    <property type="entry name" value="CHLORAMPHENICOL EFFLUX PUMP RV0191"/>
    <property type="match status" value="1"/>
</dbReference>
<evidence type="ECO:0000256" key="3">
    <source>
        <dbReference type="ARBA" id="ARBA00022475"/>
    </source>
</evidence>
<feature type="transmembrane region" description="Helical" evidence="7">
    <location>
        <begin position="312"/>
        <end position="329"/>
    </location>
</feature>
<dbReference type="RefSeq" id="WP_249306502.1">
    <property type="nucleotide sequence ID" value="NZ_JACRSZ010000001.1"/>
</dbReference>
<gene>
    <name evidence="9" type="ORF">H8716_00670</name>
</gene>
<feature type="transmembrane region" description="Helical" evidence="7">
    <location>
        <begin position="283"/>
        <end position="306"/>
    </location>
</feature>
<evidence type="ECO:0000256" key="6">
    <source>
        <dbReference type="ARBA" id="ARBA00023136"/>
    </source>
</evidence>
<evidence type="ECO:0000256" key="7">
    <source>
        <dbReference type="SAM" id="Phobius"/>
    </source>
</evidence>
<evidence type="ECO:0000256" key="5">
    <source>
        <dbReference type="ARBA" id="ARBA00022989"/>
    </source>
</evidence>
<evidence type="ECO:0000313" key="9">
    <source>
        <dbReference type="EMBL" id="MBC8571603.1"/>
    </source>
</evidence>
<feature type="transmembrane region" description="Helical" evidence="7">
    <location>
        <begin position="163"/>
        <end position="182"/>
    </location>
</feature>
<evidence type="ECO:0000256" key="2">
    <source>
        <dbReference type="ARBA" id="ARBA00022448"/>
    </source>
</evidence>
<protein>
    <submittedName>
        <fullName evidence="9">MFS transporter</fullName>
    </submittedName>
</protein>
<feature type="transmembrane region" description="Helical" evidence="7">
    <location>
        <begin position="135"/>
        <end position="157"/>
    </location>
</feature>
<name>A0ABR7N772_9FIRM</name>
<keyword evidence="5 7" id="KW-1133">Transmembrane helix</keyword>
<dbReference type="EMBL" id="JACRSZ010000001">
    <property type="protein sequence ID" value="MBC8571603.1"/>
    <property type="molecule type" value="Genomic_DNA"/>
</dbReference>
<evidence type="ECO:0000313" key="10">
    <source>
        <dbReference type="Proteomes" id="UP000657421"/>
    </source>
</evidence>
<organism evidence="9 10">
    <name type="scientific">Jingyaoa shaoxingensis</name>
    <dbReference type="NCBI Taxonomy" id="2763671"/>
    <lineage>
        <taxon>Bacteria</taxon>
        <taxon>Bacillati</taxon>
        <taxon>Bacillota</taxon>
        <taxon>Clostridia</taxon>
        <taxon>Lachnospirales</taxon>
        <taxon>Lachnospiraceae</taxon>
        <taxon>Jingyaoa</taxon>
    </lineage>
</organism>
<keyword evidence="3" id="KW-1003">Cell membrane</keyword>
<feature type="transmembrane region" description="Helical" evidence="7">
    <location>
        <begin position="371"/>
        <end position="390"/>
    </location>
</feature>
<dbReference type="InterPro" id="IPR020846">
    <property type="entry name" value="MFS_dom"/>
</dbReference>
<proteinExistence type="predicted"/>
<keyword evidence="10" id="KW-1185">Reference proteome</keyword>
<feature type="transmembrane region" description="Helical" evidence="7">
    <location>
        <begin position="247"/>
        <end position="271"/>
    </location>
</feature>
<dbReference type="InterPro" id="IPR011701">
    <property type="entry name" value="MFS"/>
</dbReference>
<dbReference type="Gene3D" id="1.20.1250.20">
    <property type="entry name" value="MFS general substrate transporter like domains"/>
    <property type="match status" value="2"/>
</dbReference>
<feature type="transmembrane region" description="Helical" evidence="7">
    <location>
        <begin position="76"/>
        <end position="95"/>
    </location>
</feature>
<feature type="transmembrane region" description="Helical" evidence="7">
    <location>
        <begin position="213"/>
        <end position="235"/>
    </location>
</feature>
<evidence type="ECO:0000259" key="8">
    <source>
        <dbReference type="PROSITE" id="PS50850"/>
    </source>
</evidence>